<dbReference type="Pfam" id="PF22691">
    <property type="entry name" value="Thiolase_C_1"/>
    <property type="match status" value="1"/>
</dbReference>
<dbReference type="Gene3D" id="3.40.47.10">
    <property type="match status" value="1"/>
</dbReference>
<accession>A0ABS0D3H7</accession>
<evidence type="ECO:0000259" key="1">
    <source>
        <dbReference type="Pfam" id="PF00108"/>
    </source>
</evidence>
<dbReference type="Pfam" id="PF00108">
    <property type="entry name" value="Thiolase_N"/>
    <property type="match status" value="1"/>
</dbReference>
<dbReference type="NCBIfam" id="NF004936">
    <property type="entry name" value="PRK06289.1"/>
    <property type="match status" value="1"/>
</dbReference>
<dbReference type="InterPro" id="IPR002155">
    <property type="entry name" value="Thiolase"/>
</dbReference>
<comment type="caution">
    <text evidence="3">The sequence shown here is derived from an EMBL/GenBank/DDBJ whole genome shotgun (WGS) entry which is preliminary data.</text>
</comment>
<gene>
    <name evidence="3" type="ORF">IU449_00455</name>
</gene>
<dbReference type="PANTHER" id="PTHR42870">
    <property type="entry name" value="ACETYL-COA C-ACETYLTRANSFERASE"/>
    <property type="match status" value="1"/>
</dbReference>
<dbReference type="InterPro" id="IPR020616">
    <property type="entry name" value="Thiolase_N"/>
</dbReference>
<proteinExistence type="predicted"/>
<feature type="domain" description="Thiolase C-terminal" evidence="2">
    <location>
        <begin position="274"/>
        <end position="404"/>
    </location>
</feature>
<evidence type="ECO:0000313" key="3">
    <source>
        <dbReference type="EMBL" id="MBF6353032.1"/>
    </source>
</evidence>
<dbReference type="CDD" id="cd00829">
    <property type="entry name" value="SCP-x_thiolase"/>
    <property type="match status" value="1"/>
</dbReference>
<organism evidence="3 4">
    <name type="scientific">Nocardia higoensis</name>
    <dbReference type="NCBI Taxonomy" id="228599"/>
    <lineage>
        <taxon>Bacteria</taxon>
        <taxon>Bacillati</taxon>
        <taxon>Actinomycetota</taxon>
        <taxon>Actinomycetes</taxon>
        <taxon>Mycobacteriales</taxon>
        <taxon>Nocardiaceae</taxon>
        <taxon>Nocardia</taxon>
    </lineage>
</organism>
<dbReference type="RefSeq" id="WP_195002213.1">
    <property type="nucleotide sequence ID" value="NZ_JADLQN010000001.1"/>
</dbReference>
<dbReference type="InterPro" id="IPR055140">
    <property type="entry name" value="Thiolase_C_2"/>
</dbReference>
<protein>
    <submittedName>
        <fullName evidence="3">Thiolase domain-containing protein</fullName>
    </submittedName>
</protein>
<dbReference type="InterPro" id="IPR016039">
    <property type="entry name" value="Thiolase-like"/>
</dbReference>
<feature type="domain" description="Thiolase N-terminal" evidence="1">
    <location>
        <begin position="21"/>
        <end position="192"/>
    </location>
</feature>
<dbReference type="PANTHER" id="PTHR42870:SF1">
    <property type="entry name" value="NON-SPECIFIC LIPID-TRANSFER PROTEIN-LIKE 2"/>
    <property type="match status" value="1"/>
</dbReference>
<evidence type="ECO:0000259" key="2">
    <source>
        <dbReference type="Pfam" id="PF22691"/>
    </source>
</evidence>
<dbReference type="SUPFAM" id="SSF53901">
    <property type="entry name" value="Thiolase-like"/>
    <property type="match status" value="2"/>
</dbReference>
<evidence type="ECO:0000313" key="4">
    <source>
        <dbReference type="Proteomes" id="UP000707731"/>
    </source>
</evidence>
<dbReference type="EMBL" id="JADLQN010000001">
    <property type="protein sequence ID" value="MBF6353032.1"/>
    <property type="molecule type" value="Genomic_DNA"/>
</dbReference>
<sequence length="406" mass="43323">MAPESVWITGGYQSDFSRNFTKEGLDLSDLTAEIVNGTLDTAGIPVGDVEVIHVANAFGQVYTGQGHLGAMPASVESELWGVPATRHEGACASGSLAILAAMADLESGRYDCALVVGVELEKNVPGDIGAQHMAGAAWIGREGRDAKYMWPYMFSRVAEEYDKRYGLEPAHLWRIAELNARNARNNPNAQTRGWEYGPTSFTDDPEANPVVEGRLHKVDCGPLTDGGAGVVLVSDRYLATHPRLRPESLSRILGWGHRTAGLLIEEKLRRSADQPLMFPHVAAAIQDGFARAGIEAVDDLDLIETHDCFTASEYMAIDHFGLTEPGQSWRAVEAGDLEIGGRLPMNPSGGLLGGGHPVGATGIRMLLDCHKQITGTAGAYQVAGARRAATLNFGGSTTTVVSFVVG</sequence>
<reference evidence="3 4" key="1">
    <citation type="submission" date="2020-10" db="EMBL/GenBank/DDBJ databases">
        <title>Identification of Nocardia species via Next-generation sequencing and recognition of intraspecies genetic diversity.</title>
        <authorList>
            <person name="Li P."/>
            <person name="Li P."/>
            <person name="Lu B."/>
        </authorList>
    </citation>
    <scope>NUCLEOTIDE SEQUENCE [LARGE SCALE GENOMIC DNA]</scope>
    <source>
        <strain evidence="3 4">BJ06-0143</strain>
    </source>
</reference>
<name>A0ABS0D3H7_9NOCA</name>
<dbReference type="Proteomes" id="UP000707731">
    <property type="component" value="Unassembled WGS sequence"/>
</dbReference>
<keyword evidence="4" id="KW-1185">Reference proteome</keyword>
<dbReference type="PIRSF" id="PIRSF000429">
    <property type="entry name" value="Ac-CoA_Ac_transf"/>
    <property type="match status" value="1"/>
</dbReference>